<dbReference type="AlphaFoldDB" id="A0A1W0CFH3"/>
<gene>
    <name evidence="1" type="ORF">B0T45_20170</name>
</gene>
<accession>A0A1W0CFH3</accession>
<name>A0A1W0CFH3_9NEIS</name>
<proteinExistence type="predicted"/>
<protein>
    <recommendedName>
        <fullName evidence="3">DUF1120 domain-containing protein</fullName>
    </recommendedName>
</protein>
<dbReference type="EMBL" id="MUKV01000038">
    <property type="protein sequence ID" value="OQS33505.1"/>
    <property type="molecule type" value="Genomic_DNA"/>
</dbReference>
<reference evidence="1 2" key="1">
    <citation type="submission" date="2017-02" db="EMBL/GenBank/DDBJ databases">
        <title>Chromobacterium haemolyticum H5244.</title>
        <authorList>
            <person name="Gulvik C.A."/>
        </authorList>
    </citation>
    <scope>NUCLEOTIDE SEQUENCE [LARGE SCALE GENOMIC DNA]</scope>
    <source>
        <strain evidence="1 2">H5244</strain>
    </source>
</reference>
<sequence length="181" mass="19780">MLSSKGVVCAATTFTIFCAGLAKSEGSLAHGQFILKGAIEPAACVVDFYGKEIQDFGVFDSKILQEGNGDFLERKGDVMPFKVRCDAVQQMSVRFVDNNPGSVHGDGHKDRFGLGFIGDAKVGYFRFTVSNDHNKVIIDEEEGSVKADYARSETKEAGSWKREPNADKVFSGYYYTAYGGE</sequence>
<dbReference type="RefSeq" id="WP_081556704.1">
    <property type="nucleotide sequence ID" value="NZ_MUKV01000038.1"/>
</dbReference>
<comment type="caution">
    <text evidence="1">The sequence shown here is derived from an EMBL/GenBank/DDBJ whole genome shotgun (WGS) entry which is preliminary data.</text>
</comment>
<evidence type="ECO:0000313" key="2">
    <source>
        <dbReference type="Proteomes" id="UP000192721"/>
    </source>
</evidence>
<evidence type="ECO:0008006" key="3">
    <source>
        <dbReference type="Google" id="ProtNLM"/>
    </source>
</evidence>
<organism evidence="1 2">
    <name type="scientific">Chromobacterium haemolyticum</name>
    <dbReference type="NCBI Taxonomy" id="394935"/>
    <lineage>
        <taxon>Bacteria</taxon>
        <taxon>Pseudomonadati</taxon>
        <taxon>Pseudomonadota</taxon>
        <taxon>Betaproteobacteria</taxon>
        <taxon>Neisseriales</taxon>
        <taxon>Chromobacteriaceae</taxon>
        <taxon>Chromobacterium</taxon>
    </lineage>
</organism>
<evidence type="ECO:0000313" key="1">
    <source>
        <dbReference type="EMBL" id="OQS33505.1"/>
    </source>
</evidence>
<dbReference type="Proteomes" id="UP000192721">
    <property type="component" value="Unassembled WGS sequence"/>
</dbReference>